<dbReference type="OrthoDB" id="286404at2"/>
<evidence type="ECO:0000256" key="1">
    <source>
        <dbReference type="ARBA" id="ARBA00006484"/>
    </source>
</evidence>
<organism evidence="3 4">
    <name type="scientific">Saccharomonospora glauca K62</name>
    <dbReference type="NCBI Taxonomy" id="928724"/>
    <lineage>
        <taxon>Bacteria</taxon>
        <taxon>Bacillati</taxon>
        <taxon>Actinomycetota</taxon>
        <taxon>Actinomycetes</taxon>
        <taxon>Pseudonocardiales</taxon>
        <taxon>Pseudonocardiaceae</taxon>
        <taxon>Saccharomonospora</taxon>
    </lineage>
</organism>
<dbReference type="FunFam" id="3.40.50.720:FF:000173">
    <property type="entry name" value="3-oxoacyl-[acyl-carrier protein] reductase"/>
    <property type="match status" value="1"/>
</dbReference>
<dbReference type="AlphaFoldDB" id="I1D6H1"/>
<protein>
    <recommendedName>
        <fullName evidence="5">Short-chain alcohol dehydrogenase like protein</fullName>
    </recommendedName>
</protein>
<dbReference type="eggNOG" id="COG1028">
    <property type="taxonomic scope" value="Bacteria"/>
</dbReference>
<gene>
    <name evidence="3" type="ORF">SacglDRAFT_03698</name>
</gene>
<dbReference type="PANTHER" id="PTHR42879">
    <property type="entry name" value="3-OXOACYL-(ACYL-CARRIER-PROTEIN) REDUCTASE"/>
    <property type="match status" value="1"/>
</dbReference>
<sequence length="262" mass="27363">MDMGLRGRTVLVTGASTGIGAATARLYGAEGARVALTYRTNREKAEEVAAHVERSGGEALTVRLDLEDRSGIGAAVSTVVERWGGVDVLVANAVRWGATPPDSSLRFEDVSPEEWQAMVDANLLGTVEVVRHVLPSMRARRWGRIVLVSSGVAEEGLPGPGPYGTAKSGLHGMARALAWNAGADGVLVNVVAPGFTLTERAPSADSPLVEDFAAAIPSRRLSTADDVARLIVFLGSGANGNLTGELVREGTSAARAPRVEEE</sequence>
<dbReference type="InterPro" id="IPR002347">
    <property type="entry name" value="SDR_fam"/>
</dbReference>
<dbReference type="STRING" id="928724.SacglDRAFT_03698"/>
<name>I1D6H1_9PSEU</name>
<keyword evidence="2" id="KW-0560">Oxidoreductase</keyword>
<comment type="similarity">
    <text evidence="1">Belongs to the short-chain dehydrogenases/reductases (SDR) family.</text>
</comment>
<dbReference type="Proteomes" id="UP000005087">
    <property type="component" value="Chromosome"/>
</dbReference>
<reference evidence="3 4" key="1">
    <citation type="submission" date="2011-09" db="EMBL/GenBank/DDBJ databases">
        <authorList>
            <consortium name="US DOE Joint Genome Institute (JGI-PGF)"/>
            <person name="Lucas S."/>
            <person name="Han J."/>
            <person name="Lapidus A."/>
            <person name="Cheng J.-F."/>
            <person name="Goodwin L."/>
            <person name="Pitluck S."/>
            <person name="Peters L."/>
            <person name="Land M.L."/>
            <person name="Hauser L."/>
            <person name="Brambilla E."/>
            <person name="Klenk H.-P."/>
            <person name="Woyke T.J."/>
        </authorList>
    </citation>
    <scope>NUCLEOTIDE SEQUENCE [LARGE SCALE GENOMIC DNA]</scope>
    <source>
        <strain evidence="3 4">K62</strain>
    </source>
</reference>
<dbReference type="Gene3D" id="3.40.50.720">
    <property type="entry name" value="NAD(P)-binding Rossmann-like Domain"/>
    <property type="match status" value="1"/>
</dbReference>
<dbReference type="InterPro" id="IPR036291">
    <property type="entry name" value="NAD(P)-bd_dom_sf"/>
</dbReference>
<dbReference type="SUPFAM" id="SSF51735">
    <property type="entry name" value="NAD(P)-binding Rossmann-fold domains"/>
    <property type="match status" value="1"/>
</dbReference>
<keyword evidence="4" id="KW-1185">Reference proteome</keyword>
<dbReference type="CDD" id="cd05233">
    <property type="entry name" value="SDR_c"/>
    <property type="match status" value="1"/>
</dbReference>
<dbReference type="GO" id="GO:0016491">
    <property type="term" value="F:oxidoreductase activity"/>
    <property type="evidence" value="ECO:0007669"/>
    <property type="project" value="UniProtKB-KW"/>
</dbReference>
<dbReference type="Pfam" id="PF00106">
    <property type="entry name" value="adh_short"/>
    <property type="match status" value="1"/>
</dbReference>
<dbReference type="PRINTS" id="PR00081">
    <property type="entry name" value="GDHRDH"/>
</dbReference>
<accession>I1D6H1</accession>
<evidence type="ECO:0000313" key="4">
    <source>
        <dbReference type="Proteomes" id="UP000005087"/>
    </source>
</evidence>
<evidence type="ECO:0000313" key="3">
    <source>
        <dbReference type="EMBL" id="EIF00546.1"/>
    </source>
</evidence>
<dbReference type="RefSeq" id="WP_005466335.1">
    <property type="nucleotide sequence ID" value="NZ_CM001484.1"/>
</dbReference>
<dbReference type="HOGENOM" id="CLU_010194_1_3_11"/>
<evidence type="ECO:0000256" key="2">
    <source>
        <dbReference type="ARBA" id="ARBA00023002"/>
    </source>
</evidence>
<dbReference type="InterPro" id="IPR050259">
    <property type="entry name" value="SDR"/>
</dbReference>
<proteinExistence type="inferred from homology"/>
<dbReference type="EMBL" id="CM001484">
    <property type="protein sequence ID" value="EIF00546.1"/>
    <property type="molecule type" value="Genomic_DNA"/>
</dbReference>
<reference evidence="4" key="2">
    <citation type="submission" date="2012-01" db="EMBL/GenBank/DDBJ databases">
        <title>Noncontiguous Finished sequence of chromosome of Saccharomonospora glauca K62.</title>
        <authorList>
            <consortium name="US DOE Joint Genome Institute"/>
            <person name="Lucas S."/>
            <person name="Han J."/>
            <person name="Lapidus A."/>
            <person name="Cheng J.-F."/>
            <person name="Goodwin L."/>
            <person name="Pitluck S."/>
            <person name="Peters L."/>
            <person name="Mikhailova N."/>
            <person name="Held B."/>
            <person name="Detter J.C."/>
            <person name="Han C."/>
            <person name="Tapia R."/>
            <person name="Land M."/>
            <person name="Hauser L."/>
            <person name="Kyrpides N."/>
            <person name="Ivanova N."/>
            <person name="Pagani I."/>
            <person name="Brambilla E.-M."/>
            <person name="Klenk H.-P."/>
            <person name="Woyke T."/>
        </authorList>
    </citation>
    <scope>NUCLEOTIDE SEQUENCE [LARGE SCALE GENOMIC DNA]</scope>
    <source>
        <strain evidence="4">K62</strain>
    </source>
</reference>
<evidence type="ECO:0008006" key="5">
    <source>
        <dbReference type="Google" id="ProtNLM"/>
    </source>
</evidence>